<dbReference type="EMBL" id="UINC01058604">
    <property type="protein sequence ID" value="SVB81062.1"/>
    <property type="molecule type" value="Genomic_DNA"/>
</dbReference>
<gene>
    <name evidence="1" type="ORF">METZ01_LOCUS233916</name>
</gene>
<evidence type="ECO:0000313" key="1">
    <source>
        <dbReference type="EMBL" id="SVB81062.1"/>
    </source>
</evidence>
<accession>A0A382H1L1</accession>
<sequence length="77" mass="9027">MKKFKHFQEMFSPTQVKKLKDSWATVDRIDPTSKTYKKLDDMLENMSTEDLEKIAEAGIKFVSSLALAKLVRRKFEK</sequence>
<reference evidence="1" key="1">
    <citation type="submission" date="2018-05" db="EMBL/GenBank/DDBJ databases">
        <authorList>
            <person name="Lanie J.A."/>
            <person name="Ng W.-L."/>
            <person name="Kazmierczak K.M."/>
            <person name="Andrzejewski T.M."/>
            <person name="Davidsen T.M."/>
            <person name="Wayne K.J."/>
            <person name="Tettelin H."/>
            <person name="Glass J.I."/>
            <person name="Rusch D."/>
            <person name="Podicherti R."/>
            <person name="Tsui H.-C.T."/>
            <person name="Winkler M.E."/>
        </authorList>
    </citation>
    <scope>NUCLEOTIDE SEQUENCE</scope>
</reference>
<name>A0A382H1L1_9ZZZZ</name>
<dbReference type="AlphaFoldDB" id="A0A382H1L1"/>
<organism evidence="1">
    <name type="scientific">marine metagenome</name>
    <dbReference type="NCBI Taxonomy" id="408172"/>
    <lineage>
        <taxon>unclassified sequences</taxon>
        <taxon>metagenomes</taxon>
        <taxon>ecological metagenomes</taxon>
    </lineage>
</organism>
<proteinExistence type="predicted"/>
<protein>
    <submittedName>
        <fullName evidence="1">Uncharacterized protein</fullName>
    </submittedName>
</protein>